<accession>A0AAV5J0N3</accession>
<reference evidence="1 2" key="1">
    <citation type="journal article" date="2021" name="Commun. Biol.">
        <title>The genome of Shorea leprosula (Dipterocarpaceae) highlights the ecological relevance of drought in aseasonal tropical rainforests.</title>
        <authorList>
            <person name="Ng K.K.S."/>
            <person name="Kobayashi M.J."/>
            <person name="Fawcett J.A."/>
            <person name="Hatakeyama M."/>
            <person name="Paape T."/>
            <person name="Ng C.H."/>
            <person name="Ang C.C."/>
            <person name="Tnah L.H."/>
            <person name="Lee C.T."/>
            <person name="Nishiyama T."/>
            <person name="Sese J."/>
            <person name="O'Brien M.J."/>
            <person name="Copetti D."/>
            <person name="Mohd Noor M.I."/>
            <person name="Ong R.C."/>
            <person name="Putra M."/>
            <person name="Sireger I.Z."/>
            <person name="Indrioko S."/>
            <person name="Kosugi Y."/>
            <person name="Izuno A."/>
            <person name="Isagi Y."/>
            <person name="Lee S.L."/>
            <person name="Shimizu K.K."/>
        </authorList>
    </citation>
    <scope>NUCLEOTIDE SEQUENCE [LARGE SCALE GENOMIC DNA]</scope>
    <source>
        <strain evidence="1">214</strain>
    </source>
</reference>
<organism evidence="1 2">
    <name type="scientific">Rubroshorea leprosula</name>
    <dbReference type="NCBI Taxonomy" id="152421"/>
    <lineage>
        <taxon>Eukaryota</taxon>
        <taxon>Viridiplantae</taxon>
        <taxon>Streptophyta</taxon>
        <taxon>Embryophyta</taxon>
        <taxon>Tracheophyta</taxon>
        <taxon>Spermatophyta</taxon>
        <taxon>Magnoliopsida</taxon>
        <taxon>eudicotyledons</taxon>
        <taxon>Gunneridae</taxon>
        <taxon>Pentapetalae</taxon>
        <taxon>rosids</taxon>
        <taxon>malvids</taxon>
        <taxon>Malvales</taxon>
        <taxon>Dipterocarpaceae</taxon>
        <taxon>Rubroshorea</taxon>
    </lineage>
</organism>
<dbReference type="AlphaFoldDB" id="A0AAV5J0N3"/>
<proteinExistence type="predicted"/>
<dbReference type="Proteomes" id="UP001054252">
    <property type="component" value="Unassembled WGS sequence"/>
</dbReference>
<sequence>MPLRGQRSKLLYWMEAQEGPSCEHELHHHLGLDPLPCKEKKMN</sequence>
<protein>
    <submittedName>
        <fullName evidence="1">Uncharacterized protein</fullName>
    </submittedName>
</protein>
<comment type="caution">
    <text evidence="1">The sequence shown here is derived from an EMBL/GenBank/DDBJ whole genome shotgun (WGS) entry which is preliminary data.</text>
</comment>
<dbReference type="EMBL" id="BPVZ01000022">
    <property type="protein sequence ID" value="GKV05013.1"/>
    <property type="molecule type" value="Genomic_DNA"/>
</dbReference>
<name>A0AAV5J0N3_9ROSI</name>
<keyword evidence="2" id="KW-1185">Reference proteome</keyword>
<evidence type="ECO:0000313" key="2">
    <source>
        <dbReference type="Proteomes" id="UP001054252"/>
    </source>
</evidence>
<gene>
    <name evidence="1" type="ORF">SLEP1_g17074</name>
</gene>
<evidence type="ECO:0000313" key="1">
    <source>
        <dbReference type="EMBL" id="GKV05013.1"/>
    </source>
</evidence>